<dbReference type="InterPro" id="IPR019823">
    <property type="entry name" value="Mechanosensitive_channel_CS"/>
</dbReference>
<dbReference type="NCBIfam" id="TIGR00220">
    <property type="entry name" value="mscL"/>
    <property type="match status" value="1"/>
</dbReference>
<evidence type="ECO:0000313" key="12">
    <source>
        <dbReference type="Proteomes" id="UP000539350"/>
    </source>
</evidence>
<evidence type="ECO:0000256" key="10">
    <source>
        <dbReference type="HAMAP-Rule" id="MF_00115"/>
    </source>
</evidence>
<keyword evidence="10" id="KW-0997">Cell inner membrane</keyword>
<evidence type="ECO:0000256" key="8">
    <source>
        <dbReference type="ARBA" id="ARBA00023136"/>
    </source>
</evidence>
<proteinExistence type="inferred from homology"/>
<protein>
    <recommendedName>
        <fullName evidence="10">Large-conductance mechanosensitive channel</fullName>
    </recommendedName>
</protein>
<gene>
    <name evidence="10 11" type="primary">mscL</name>
    <name evidence="11" type="ORF">H2508_10150</name>
</gene>
<evidence type="ECO:0000313" key="11">
    <source>
        <dbReference type="EMBL" id="MBA6413469.1"/>
    </source>
</evidence>
<dbReference type="PANTHER" id="PTHR30266">
    <property type="entry name" value="MECHANOSENSITIVE CHANNEL MSCL"/>
    <property type="match status" value="1"/>
</dbReference>
<evidence type="ECO:0000256" key="3">
    <source>
        <dbReference type="ARBA" id="ARBA00022448"/>
    </source>
</evidence>
<dbReference type="InterPro" id="IPR036019">
    <property type="entry name" value="MscL_channel"/>
</dbReference>
<dbReference type="EMBL" id="JACFXU010000014">
    <property type="protein sequence ID" value="MBA6413469.1"/>
    <property type="molecule type" value="Genomic_DNA"/>
</dbReference>
<evidence type="ECO:0000256" key="2">
    <source>
        <dbReference type="ARBA" id="ARBA00007254"/>
    </source>
</evidence>
<comment type="similarity">
    <text evidence="2 10">Belongs to the MscL family.</text>
</comment>
<evidence type="ECO:0000256" key="5">
    <source>
        <dbReference type="ARBA" id="ARBA00022692"/>
    </source>
</evidence>
<reference evidence="11 12" key="1">
    <citation type="submission" date="2020-07" db="EMBL/GenBank/DDBJ databases">
        <title>Halieaceae bacterium, F7430, whole genome shotgun sequencing project.</title>
        <authorList>
            <person name="Jiang S."/>
            <person name="Liu Z.W."/>
            <person name="Du Z.J."/>
        </authorList>
    </citation>
    <scope>NUCLEOTIDE SEQUENCE [LARGE SCALE GENOMIC DNA]</scope>
    <source>
        <strain evidence="11 12">F7430</strain>
    </source>
</reference>
<dbReference type="AlphaFoldDB" id="A0A7W2TWZ4"/>
<evidence type="ECO:0000256" key="6">
    <source>
        <dbReference type="ARBA" id="ARBA00022989"/>
    </source>
</evidence>
<evidence type="ECO:0000256" key="7">
    <source>
        <dbReference type="ARBA" id="ARBA00023065"/>
    </source>
</evidence>
<evidence type="ECO:0000256" key="4">
    <source>
        <dbReference type="ARBA" id="ARBA00022475"/>
    </source>
</evidence>
<evidence type="ECO:0000256" key="1">
    <source>
        <dbReference type="ARBA" id="ARBA00004651"/>
    </source>
</evidence>
<dbReference type="NCBIfam" id="NF001843">
    <property type="entry name" value="PRK00567.1-4"/>
    <property type="match status" value="1"/>
</dbReference>
<keyword evidence="4 10" id="KW-1003">Cell membrane</keyword>
<keyword evidence="6 10" id="KW-1133">Transmembrane helix</keyword>
<dbReference type="Gene3D" id="1.10.1200.120">
    <property type="entry name" value="Large-conductance mechanosensitive channel, MscL, domain 1"/>
    <property type="match status" value="1"/>
</dbReference>
<keyword evidence="9 10" id="KW-0407">Ion channel</keyword>
<keyword evidence="7 10" id="KW-0406">Ion transport</keyword>
<evidence type="ECO:0000256" key="9">
    <source>
        <dbReference type="ARBA" id="ARBA00023303"/>
    </source>
</evidence>
<dbReference type="Pfam" id="PF01741">
    <property type="entry name" value="MscL"/>
    <property type="match status" value="1"/>
</dbReference>
<organism evidence="11 12">
    <name type="scientific">Sediminihaliea albiluteola</name>
    <dbReference type="NCBI Taxonomy" id="2758564"/>
    <lineage>
        <taxon>Bacteria</taxon>
        <taxon>Pseudomonadati</taxon>
        <taxon>Pseudomonadota</taxon>
        <taxon>Gammaproteobacteria</taxon>
        <taxon>Cellvibrionales</taxon>
        <taxon>Halieaceae</taxon>
        <taxon>Sediminihaliea</taxon>
    </lineage>
</organism>
<accession>A0A7W2TWZ4</accession>
<dbReference type="GO" id="GO:0008381">
    <property type="term" value="F:mechanosensitive monoatomic ion channel activity"/>
    <property type="evidence" value="ECO:0007669"/>
    <property type="project" value="UniProtKB-UniRule"/>
</dbReference>
<keyword evidence="12" id="KW-1185">Reference proteome</keyword>
<dbReference type="SUPFAM" id="SSF81330">
    <property type="entry name" value="Gated mechanosensitive channel"/>
    <property type="match status" value="1"/>
</dbReference>
<dbReference type="PANTHER" id="PTHR30266:SF2">
    <property type="entry name" value="LARGE-CONDUCTANCE MECHANOSENSITIVE CHANNEL"/>
    <property type="match status" value="1"/>
</dbReference>
<comment type="caution">
    <text evidence="11">The sequence shown here is derived from an EMBL/GenBank/DDBJ whole genome shotgun (WGS) entry which is preliminary data.</text>
</comment>
<name>A0A7W2TWZ4_9GAMM</name>
<dbReference type="PROSITE" id="PS01327">
    <property type="entry name" value="MSCL"/>
    <property type="match status" value="1"/>
</dbReference>
<feature type="transmembrane region" description="Helical" evidence="10">
    <location>
        <begin position="12"/>
        <end position="31"/>
    </location>
</feature>
<dbReference type="PRINTS" id="PR01264">
    <property type="entry name" value="MECHCHANNEL"/>
</dbReference>
<dbReference type="GO" id="GO:0005886">
    <property type="term" value="C:plasma membrane"/>
    <property type="evidence" value="ECO:0007669"/>
    <property type="project" value="UniProtKB-SubCell"/>
</dbReference>
<sequence>MFDEFKKFAMRGNVVDMAVGIIIGGAFGTIVKSLVSDVIMPPIGLLLGGVDFSDLFITLKEGATAGPYTTLAMAQEAGAVTISYGLFVNAVISFLIVAFAVFLLIRGINRLQAKEEEPAAEPTTKDCPYCLSSIAIKATRCPNCTSEISTS</sequence>
<comment type="function">
    <text evidence="10">Channel that opens in response to stretch forces in the membrane lipid bilayer. May participate in the regulation of osmotic pressure changes within the cell.</text>
</comment>
<comment type="subunit">
    <text evidence="10">Homopentamer.</text>
</comment>
<feature type="transmembrane region" description="Helical" evidence="10">
    <location>
        <begin position="82"/>
        <end position="105"/>
    </location>
</feature>
<dbReference type="RefSeq" id="WP_182172740.1">
    <property type="nucleotide sequence ID" value="NZ_JACFXU010000014.1"/>
</dbReference>
<comment type="subcellular location">
    <subcellularLocation>
        <location evidence="10">Cell inner membrane</location>
        <topology evidence="10">Multi-pass membrane protein</topology>
    </subcellularLocation>
    <subcellularLocation>
        <location evidence="1">Cell membrane</location>
        <topology evidence="1">Multi-pass membrane protein</topology>
    </subcellularLocation>
</comment>
<dbReference type="Proteomes" id="UP000539350">
    <property type="component" value="Unassembled WGS sequence"/>
</dbReference>
<dbReference type="HAMAP" id="MF_00115">
    <property type="entry name" value="MscL"/>
    <property type="match status" value="1"/>
</dbReference>
<keyword evidence="8 10" id="KW-0472">Membrane</keyword>
<dbReference type="InterPro" id="IPR037673">
    <property type="entry name" value="MSC/AndL"/>
</dbReference>
<dbReference type="InterPro" id="IPR001185">
    <property type="entry name" value="MS_channel"/>
</dbReference>
<keyword evidence="5 10" id="KW-0812">Transmembrane</keyword>
<dbReference type="NCBIfam" id="NF010557">
    <property type="entry name" value="PRK13952.1"/>
    <property type="match status" value="1"/>
</dbReference>
<keyword evidence="3 10" id="KW-0813">Transport</keyword>